<reference evidence="1 2" key="1">
    <citation type="journal article" date="2019" name="Commun. Biol.">
        <title>The bagworm genome reveals a unique fibroin gene that provides high tensile strength.</title>
        <authorList>
            <person name="Kono N."/>
            <person name="Nakamura H."/>
            <person name="Ohtoshi R."/>
            <person name="Tomita M."/>
            <person name="Numata K."/>
            <person name="Arakawa K."/>
        </authorList>
    </citation>
    <scope>NUCLEOTIDE SEQUENCE [LARGE SCALE GENOMIC DNA]</scope>
</reference>
<dbReference type="AlphaFoldDB" id="A0A4C1WSH0"/>
<evidence type="ECO:0000313" key="2">
    <source>
        <dbReference type="Proteomes" id="UP000299102"/>
    </source>
</evidence>
<accession>A0A4C1WSH0</accession>
<dbReference type="Proteomes" id="UP000299102">
    <property type="component" value="Unassembled WGS sequence"/>
</dbReference>
<gene>
    <name evidence="1" type="ORF">EVAR_43226_1</name>
</gene>
<dbReference type="EMBL" id="BGZK01000641">
    <property type="protein sequence ID" value="GBP54201.1"/>
    <property type="molecule type" value="Genomic_DNA"/>
</dbReference>
<organism evidence="1 2">
    <name type="scientific">Eumeta variegata</name>
    <name type="common">Bagworm moth</name>
    <name type="synonym">Eumeta japonica</name>
    <dbReference type="NCBI Taxonomy" id="151549"/>
    <lineage>
        <taxon>Eukaryota</taxon>
        <taxon>Metazoa</taxon>
        <taxon>Ecdysozoa</taxon>
        <taxon>Arthropoda</taxon>
        <taxon>Hexapoda</taxon>
        <taxon>Insecta</taxon>
        <taxon>Pterygota</taxon>
        <taxon>Neoptera</taxon>
        <taxon>Endopterygota</taxon>
        <taxon>Lepidoptera</taxon>
        <taxon>Glossata</taxon>
        <taxon>Ditrysia</taxon>
        <taxon>Tineoidea</taxon>
        <taxon>Psychidae</taxon>
        <taxon>Oiketicinae</taxon>
        <taxon>Eumeta</taxon>
    </lineage>
</organism>
<name>A0A4C1WSH0_EUMVA</name>
<evidence type="ECO:0000313" key="1">
    <source>
        <dbReference type="EMBL" id="GBP54201.1"/>
    </source>
</evidence>
<sequence length="135" mass="14663">MTHKAYSGEVPAIKMVLTVFPAGGTMAEFSGSDEHPAISALDGGTVCNKLPHLFSRSTSHVSTFERCPRRPRVGALLTVRRGVRAVHASVDRCPAYLLAAVDEWGTCPLFCLCTPYAGRATTRSKDRNATLICYY</sequence>
<keyword evidence="2" id="KW-1185">Reference proteome</keyword>
<protein>
    <submittedName>
        <fullName evidence="1">Uncharacterized protein</fullName>
    </submittedName>
</protein>
<proteinExistence type="predicted"/>
<comment type="caution">
    <text evidence="1">The sequence shown here is derived from an EMBL/GenBank/DDBJ whole genome shotgun (WGS) entry which is preliminary data.</text>
</comment>